<keyword evidence="3" id="KW-1185">Reference proteome</keyword>
<name>A5EVX9_DICNV</name>
<dbReference type="KEGG" id="dno:DNO_0406"/>
<feature type="transmembrane region" description="Helical" evidence="1">
    <location>
        <begin position="6"/>
        <end position="23"/>
    </location>
</feature>
<feature type="transmembrane region" description="Helical" evidence="1">
    <location>
        <begin position="35"/>
        <end position="55"/>
    </location>
</feature>
<sequence>MKTLPLGSVFLCLFLFSAGFIFLNRWFFIHGRRRFFTRLFLSGFVLRCFLSYRFFGCRFFHRFIFCRLFSDRFFTILRNFAFC</sequence>
<evidence type="ECO:0000256" key="1">
    <source>
        <dbReference type="SAM" id="Phobius"/>
    </source>
</evidence>
<dbReference type="Proteomes" id="UP000000248">
    <property type="component" value="Chromosome"/>
</dbReference>
<protein>
    <submittedName>
        <fullName evidence="2">Uncharacterized protein</fullName>
    </submittedName>
</protein>
<proteinExistence type="predicted"/>
<dbReference type="STRING" id="246195.DNO_0406"/>
<keyword evidence="1" id="KW-1133">Transmembrane helix</keyword>
<accession>A5EVX9</accession>
<organism evidence="2 3">
    <name type="scientific">Dichelobacter nodosus (strain VCS1703A)</name>
    <dbReference type="NCBI Taxonomy" id="246195"/>
    <lineage>
        <taxon>Bacteria</taxon>
        <taxon>Pseudomonadati</taxon>
        <taxon>Pseudomonadota</taxon>
        <taxon>Gammaproteobacteria</taxon>
        <taxon>Cardiobacteriales</taxon>
        <taxon>Cardiobacteriaceae</taxon>
        <taxon>Dichelobacter</taxon>
    </lineage>
</organism>
<reference evidence="2 3" key="1">
    <citation type="journal article" date="2007" name="Nat. Biotechnol.">
        <title>Genome sequence and identification of candidate vaccine antigens from the animal pathogen Dichelobacter nodosus.</title>
        <authorList>
            <person name="Myers G.S."/>
            <person name="Parker D."/>
            <person name="Al-Hasani K."/>
            <person name="Kennan R.M."/>
            <person name="Seemann T."/>
            <person name="Ren Q."/>
            <person name="Badger J.H."/>
            <person name="Selengut J.D."/>
            <person name="Deboy R.T."/>
            <person name="Tettelin H."/>
            <person name="Boyce J.D."/>
            <person name="McCarl V.P."/>
            <person name="Han X."/>
            <person name="Nelson W.C."/>
            <person name="Madupu R."/>
            <person name="Mohamoud Y."/>
            <person name="Holley T."/>
            <person name="Fedorova N."/>
            <person name="Khouri H."/>
            <person name="Bottomley S.P."/>
            <person name="Whittington R.J."/>
            <person name="Adler B."/>
            <person name="Songer J.G."/>
            <person name="Rood J.I."/>
            <person name="Paulsen I.T."/>
        </authorList>
    </citation>
    <scope>NUCLEOTIDE SEQUENCE [LARGE SCALE GENOMIC DNA]</scope>
    <source>
        <strain evidence="2 3">VCS1703A</strain>
    </source>
</reference>
<keyword evidence="1" id="KW-0812">Transmembrane</keyword>
<dbReference type="HOGENOM" id="CLU_2537174_0_0_6"/>
<evidence type="ECO:0000313" key="3">
    <source>
        <dbReference type="Proteomes" id="UP000000248"/>
    </source>
</evidence>
<gene>
    <name evidence="2" type="ordered locus">DNO_0406</name>
</gene>
<keyword evidence="1" id="KW-0472">Membrane</keyword>
<evidence type="ECO:0000313" key="2">
    <source>
        <dbReference type="EMBL" id="ABQ13485.1"/>
    </source>
</evidence>
<dbReference type="AlphaFoldDB" id="A5EVX9"/>
<dbReference type="EMBL" id="CP000513">
    <property type="protein sequence ID" value="ABQ13485.1"/>
    <property type="molecule type" value="Genomic_DNA"/>
</dbReference>